<dbReference type="PANTHER" id="PTHR23502">
    <property type="entry name" value="MAJOR FACILITATOR SUPERFAMILY"/>
    <property type="match status" value="1"/>
</dbReference>
<keyword evidence="4 7" id="KW-1133">Transmembrane helix</keyword>
<feature type="transmembrane region" description="Helical" evidence="7">
    <location>
        <begin position="346"/>
        <end position="369"/>
    </location>
</feature>
<feature type="transmembrane region" description="Helical" evidence="7">
    <location>
        <begin position="639"/>
        <end position="660"/>
    </location>
</feature>
<evidence type="ECO:0000256" key="5">
    <source>
        <dbReference type="ARBA" id="ARBA00023136"/>
    </source>
</evidence>
<protein>
    <submittedName>
        <fullName evidence="9">Major facilitator superfamily domain-containing protein</fullName>
    </submittedName>
</protein>
<evidence type="ECO:0000256" key="2">
    <source>
        <dbReference type="ARBA" id="ARBA00008335"/>
    </source>
</evidence>
<dbReference type="Gene3D" id="3.40.50.150">
    <property type="entry name" value="Vaccinia Virus protein VP39"/>
    <property type="match status" value="1"/>
</dbReference>
<dbReference type="InterPro" id="IPR013216">
    <property type="entry name" value="Methyltransf_11"/>
</dbReference>
<feature type="transmembrane region" description="Helical" evidence="7">
    <location>
        <begin position="312"/>
        <end position="334"/>
    </location>
</feature>
<dbReference type="CDD" id="cd17323">
    <property type="entry name" value="MFS_Tpo1_MDR_like"/>
    <property type="match status" value="1"/>
</dbReference>
<feature type="transmembrane region" description="Helical" evidence="7">
    <location>
        <begin position="709"/>
        <end position="727"/>
    </location>
</feature>
<dbReference type="RefSeq" id="XP_062639299.1">
    <property type="nucleotide sequence ID" value="XM_062783094.1"/>
</dbReference>
<evidence type="ECO:0000313" key="9">
    <source>
        <dbReference type="EMBL" id="KAK4145928.1"/>
    </source>
</evidence>
<name>A0AAN6ZPX5_9PEZI</name>
<feature type="transmembrane region" description="Helical" evidence="7">
    <location>
        <begin position="553"/>
        <end position="583"/>
    </location>
</feature>
<feature type="transmembrane region" description="Helical" evidence="7">
    <location>
        <begin position="466"/>
        <end position="486"/>
    </location>
</feature>
<feature type="domain" description="Major facilitator superfamily (MFS) profile" evidence="8">
    <location>
        <begin position="311"/>
        <end position="763"/>
    </location>
</feature>
<evidence type="ECO:0000259" key="8">
    <source>
        <dbReference type="PROSITE" id="PS50850"/>
    </source>
</evidence>
<keyword evidence="10" id="KW-1185">Reference proteome</keyword>
<reference evidence="9" key="1">
    <citation type="journal article" date="2023" name="Mol. Phylogenet. Evol.">
        <title>Genome-scale phylogeny and comparative genomics of the fungal order Sordariales.</title>
        <authorList>
            <person name="Hensen N."/>
            <person name="Bonometti L."/>
            <person name="Westerberg I."/>
            <person name="Brannstrom I.O."/>
            <person name="Guillou S."/>
            <person name="Cros-Aarteil S."/>
            <person name="Calhoun S."/>
            <person name="Haridas S."/>
            <person name="Kuo A."/>
            <person name="Mondo S."/>
            <person name="Pangilinan J."/>
            <person name="Riley R."/>
            <person name="LaButti K."/>
            <person name="Andreopoulos B."/>
            <person name="Lipzen A."/>
            <person name="Chen C."/>
            <person name="Yan M."/>
            <person name="Daum C."/>
            <person name="Ng V."/>
            <person name="Clum A."/>
            <person name="Steindorff A."/>
            <person name="Ohm R.A."/>
            <person name="Martin F."/>
            <person name="Silar P."/>
            <person name="Natvig D.O."/>
            <person name="Lalanne C."/>
            <person name="Gautier V."/>
            <person name="Ament-Velasquez S.L."/>
            <person name="Kruys A."/>
            <person name="Hutchinson M.I."/>
            <person name="Powell A.J."/>
            <person name="Barry K."/>
            <person name="Miller A.N."/>
            <person name="Grigoriev I.V."/>
            <person name="Debuchy R."/>
            <person name="Gladieux P."/>
            <person name="Hiltunen Thoren M."/>
            <person name="Johannesson H."/>
        </authorList>
    </citation>
    <scope>NUCLEOTIDE SEQUENCE</scope>
    <source>
        <strain evidence="9">CBS 141.50</strain>
    </source>
</reference>
<dbReference type="InterPro" id="IPR011701">
    <property type="entry name" value="MFS"/>
</dbReference>
<sequence length="819" mass="87574">MGDTKELAVGYTRANTTQSNAAVFLLDRLQITPGSRVLDVGCGPGNITAHLGTLVGPQGSVVGIDPSPERIALANESIAGSPDSNLSFYEGVAEDLSRFPSDSFDAVFVNSTLHWVPDQPGAIREFARVLRKGGRLGISGGSGDFLSAQERIKETVLTRAPYNEYYRGADAGPPKFLKRVEIEELLRAAGFVDGGWEIVVNGIVKATKDADEMIDWLDTSSSGQTYGGIPLELRPKARAEMKVEWEKLEVPGEGIRMEMEFSSSELPSDKSTCIAITMPGSPVEIIVSWEEPENEDPANPLNWSALVKWANILTLSVISFLVPLVSSMIAPAVPRIMQDFQTTSPLFATFSVSIFVLGFASGPLLLAPLSELYGRVIIYNTTNVLFLLFTLLCSVAPNEQTFLAFRFLSGFVGVATITIGSGTIADVMPKEERGRAVSVWSVGTILGPMVGPIIGGYVSEVAGWKWVFWGVAVVIALATIAAFFILRETYPPVLLARKAAKLNKLNRNKHTDSNSTPPIYVSKLALASKTTNPKDLFTQAILRPSVLLLTRPAVTILCTYVAVLYGTLYLLFATYAFVFPAIYDFSPSAAGLVFLPGGTGTLLGLAYTARFSDRNIKKVNKGQSEQGGPARMITPEDRLPLVITVPGALAFPLGLFVYGWTAEYAVHWAVPLLGTAITGFGSILVFVGVQTYLIDAFEGHAASAVGANAVLRGLAGALLPLGGLGLYERLGWGWGNGLLGFLALGLAPVPVLFGRYGAWIRGRLLLATMATGTITLSLSLSLSFGMSLSFSPPTPNLSTNSSLSIPSNPNLANPRPVPK</sequence>
<dbReference type="EMBL" id="MU853564">
    <property type="protein sequence ID" value="KAK4145928.1"/>
    <property type="molecule type" value="Genomic_DNA"/>
</dbReference>
<dbReference type="SUPFAM" id="SSF53335">
    <property type="entry name" value="S-adenosyl-L-methionine-dependent methyltransferases"/>
    <property type="match status" value="1"/>
</dbReference>
<dbReference type="SUPFAM" id="SSF103473">
    <property type="entry name" value="MFS general substrate transporter"/>
    <property type="match status" value="1"/>
</dbReference>
<feature type="transmembrane region" description="Helical" evidence="7">
    <location>
        <begin position="589"/>
        <end position="609"/>
    </location>
</feature>
<dbReference type="Pfam" id="PF07690">
    <property type="entry name" value="MFS_1"/>
    <property type="match status" value="1"/>
</dbReference>
<feature type="region of interest" description="Disordered" evidence="6">
    <location>
        <begin position="799"/>
        <end position="819"/>
    </location>
</feature>
<keyword evidence="3 7" id="KW-0812">Transmembrane</keyword>
<dbReference type="Pfam" id="PF08241">
    <property type="entry name" value="Methyltransf_11"/>
    <property type="match status" value="1"/>
</dbReference>
<dbReference type="GeneID" id="87819707"/>
<comment type="subcellular location">
    <subcellularLocation>
        <location evidence="1">Membrane</location>
        <topology evidence="1">Multi-pass membrane protein</topology>
    </subcellularLocation>
</comment>
<dbReference type="PANTHER" id="PTHR23502:SF68">
    <property type="entry name" value="MULTIDRUG TRANSPORTER, PUTATIVE (AFU_ORTHOLOGUE AFUA_3G01120)-RELATED"/>
    <property type="match status" value="1"/>
</dbReference>
<gene>
    <name evidence="9" type="ORF">C8A04DRAFT_35236</name>
</gene>
<reference evidence="9" key="2">
    <citation type="submission" date="2023-05" db="EMBL/GenBank/DDBJ databases">
        <authorList>
            <consortium name="Lawrence Berkeley National Laboratory"/>
            <person name="Steindorff A."/>
            <person name="Hensen N."/>
            <person name="Bonometti L."/>
            <person name="Westerberg I."/>
            <person name="Brannstrom I.O."/>
            <person name="Guillou S."/>
            <person name="Cros-Aarteil S."/>
            <person name="Calhoun S."/>
            <person name="Haridas S."/>
            <person name="Kuo A."/>
            <person name="Mondo S."/>
            <person name="Pangilinan J."/>
            <person name="Riley R."/>
            <person name="Labutti K."/>
            <person name="Andreopoulos B."/>
            <person name="Lipzen A."/>
            <person name="Chen C."/>
            <person name="Yanf M."/>
            <person name="Daum C."/>
            <person name="Ng V."/>
            <person name="Clum A."/>
            <person name="Ohm R."/>
            <person name="Martin F."/>
            <person name="Silar P."/>
            <person name="Natvig D."/>
            <person name="Lalanne C."/>
            <person name="Gautier V."/>
            <person name="Ament-Velasquez S.L."/>
            <person name="Kruys A."/>
            <person name="Hutchinson M.I."/>
            <person name="Powell A.J."/>
            <person name="Barry K."/>
            <person name="Miller A.N."/>
            <person name="Grigoriev I.V."/>
            <person name="Debuchy R."/>
            <person name="Gladieux P."/>
            <person name="Thoren M.H."/>
            <person name="Johannesson H."/>
        </authorList>
    </citation>
    <scope>NUCLEOTIDE SEQUENCE</scope>
    <source>
        <strain evidence="9">CBS 141.50</strain>
    </source>
</reference>
<dbReference type="InterPro" id="IPR029063">
    <property type="entry name" value="SAM-dependent_MTases_sf"/>
</dbReference>
<evidence type="ECO:0000256" key="3">
    <source>
        <dbReference type="ARBA" id="ARBA00022692"/>
    </source>
</evidence>
<feature type="transmembrane region" description="Helical" evidence="7">
    <location>
        <begin position="733"/>
        <end position="753"/>
    </location>
</feature>
<dbReference type="PROSITE" id="PS50850">
    <property type="entry name" value="MFS"/>
    <property type="match status" value="1"/>
</dbReference>
<organism evidence="9 10">
    <name type="scientific">Dichotomopilus funicola</name>
    <dbReference type="NCBI Taxonomy" id="1934379"/>
    <lineage>
        <taxon>Eukaryota</taxon>
        <taxon>Fungi</taxon>
        <taxon>Dikarya</taxon>
        <taxon>Ascomycota</taxon>
        <taxon>Pezizomycotina</taxon>
        <taxon>Sordariomycetes</taxon>
        <taxon>Sordariomycetidae</taxon>
        <taxon>Sordariales</taxon>
        <taxon>Chaetomiaceae</taxon>
        <taxon>Dichotomopilus</taxon>
    </lineage>
</organism>
<comment type="caution">
    <text evidence="9">The sequence shown here is derived from an EMBL/GenBank/DDBJ whole genome shotgun (WGS) entry which is preliminary data.</text>
</comment>
<keyword evidence="5 7" id="KW-0472">Membrane</keyword>
<dbReference type="InterPro" id="IPR036259">
    <property type="entry name" value="MFS_trans_sf"/>
</dbReference>
<dbReference type="Gene3D" id="1.20.1250.20">
    <property type="entry name" value="MFS general substrate transporter like domains"/>
    <property type="match status" value="1"/>
</dbReference>
<evidence type="ECO:0000256" key="6">
    <source>
        <dbReference type="SAM" id="MobiDB-lite"/>
    </source>
</evidence>
<dbReference type="Proteomes" id="UP001302676">
    <property type="component" value="Unassembled WGS sequence"/>
</dbReference>
<feature type="transmembrane region" description="Helical" evidence="7">
    <location>
        <begin position="403"/>
        <end position="425"/>
    </location>
</feature>
<dbReference type="GO" id="GO:0022857">
    <property type="term" value="F:transmembrane transporter activity"/>
    <property type="evidence" value="ECO:0007669"/>
    <property type="project" value="InterPro"/>
</dbReference>
<feature type="transmembrane region" description="Helical" evidence="7">
    <location>
        <begin position="666"/>
        <end position="689"/>
    </location>
</feature>
<dbReference type="GO" id="GO:0008757">
    <property type="term" value="F:S-adenosylmethionine-dependent methyltransferase activity"/>
    <property type="evidence" value="ECO:0007669"/>
    <property type="project" value="InterPro"/>
</dbReference>
<comment type="similarity">
    <text evidence="2">Belongs to the major facilitator superfamily.</text>
</comment>
<feature type="transmembrane region" description="Helical" evidence="7">
    <location>
        <begin position="376"/>
        <end position="397"/>
    </location>
</feature>
<proteinExistence type="inferred from homology"/>
<evidence type="ECO:0000256" key="1">
    <source>
        <dbReference type="ARBA" id="ARBA00004141"/>
    </source>
</evidence>
<dbReference type="CDD" id="cd02440">
    <property type="entry name" value="AdoMet_MTases"/>
    <property type="match status" value="1"/>
</dbReference>
<evidence type="ECO:0000256" key="7">
    <source>
        <dbReference type="SAM" id="Phobius"/>
    </source>
</evidence>
<evidence type="ECO:0000256" key="4">
    <source>
        <dbReference type="ARBA" id="ARBA00022989"/>
    </source>
</evidence>
<dbReference type="AlphaFoldDB" id="A0AAN6ZPX5"/>
<feature type="transmembrane region" description="Helical" evidence="7">
    <location>
        <begin position="765"/>
        <end position="790"/>
    </location>
</feature>
<evidence type="ECO:0000313" key="10">
    <source>
        <dbReference type="Proteomes" id="UP001302676"/>
    </source>
</evidence>
<dbReference type="InterPro" id="IPR020846">
    <property type="entry name" value="MFS_dom"/>
</dbReference>
<feature type="transmembrane region" description="Helical" evidence="7">
    <location>
        <begin position="437"/>
        <end position="454"/>
    </location>
</feature>
<dbReference type="GO" id="GO:0016020">
    <property type="term" value="C:membrane"/>
    <property type="evidence" value="ECO:0007669"/>
    <property type="project" value="UniProtKB-SubCell"/>
</dbReference>
<dbReference type="FunFam" id="1.20.1250.20:FF:000011">
    <property type="entry name" value="MFS multidrug transporter, putative"/>
    <property type="match status" value="1"/>
</dbReference>
<accession>A0AAN6ZPX5</accession>